<dbReference type="Proteomes" id="UP000256964">
    <property type="component" value="Unassembled WGS sequence"/>
</dbReference>
<keyword evidence="2" id="KW-1185">Reference proteome</keyword>
<evidence type="ECO:0000313" key="1">
    <source>
        <dbReference type="EMBL" id="RDX43712.1"/>
    </source>
</evidence>
<evidence type="ECO:0000313" key="2">
    <source>
        <dbReference type="Proteomes" id="UP000256964"/>
    </source>
</evidence>
<dbReference type="AlphaFoldDB" id="A0A371CTW6"/>
<proteinExistence type="predicted"/>
<accession>A0A371CTW6</accession>
<organism evidence="1 2">
    <name type="scientific">Lentinus brumalis</name>
    <dbReference type="NCBI Taxonomy" id="2498619"/>
    <lineage>
        <taxon>Eukaryota</taxon>
        <taxon>Fungi</taxon>
        <taxon>Dikarya</taxon>
        <taxon>Basidiomycota</taxon>
        <taxon>Agaricomycotina</taxon>
        <taxon>Agaricomycetes</taxon>
        <taxon>Polyporales</taxon>
        <taxon>Polyporaceae</taxon>
        <taxon>Lentinus</taxon>
    </lineage>
</organism>
<dbReference type="EMBL" id="KZ857460">
    <property type="protein sequence ID" value="RDX43712.1"/>
    <property type="molecule type" value="Genomic_DNA"/>
</dbReference>
<sequence length="156" mass="16698">MHVSSLCWALPGPYRRIVYRISRTRAALSQCPRSTLDTPTVTVRGYFNARSKRLASMRRGPGPGLTPTIALAPEARGLRPASHVSSVATSGGERASQLIKPSDHSALEARACVRWTPARGDSVVSCRACCGDWVCARSQARNCNTNLTCLGSASAK</sequence>
<protein>
    <submittedName>
        <fullName evidence="1">Uncharacterized protein</fullName>
    </submittedName>
</protein>
<reference evidence="1 2" key="1">
    <citation type="journal article" date="2018" name="Biotechnol. Biofuels">
        <title>Integrative visual omics of the white-rot fungus Polyporus brumalis exposes the biotechnological potential of its oxidative enzymes for delignifying raw plant biomass.</title>
        <authorList>
            <person name="Miyauchi S."/>
            <person name="Rancon A."/>
            <person name="Drula E."/>
            <person name="Hage H."/>
            <person name="Chaduli D."/>
            <person name="Favel A."/>
            <person name="Grisel S."/>
            <person name="Henrissat B."/>
            <person name="Herpoel-Gimbert I."/>
            <person name="Ruiz-Duenas F.J."/>
            <person name="Chevret D."/>
            <person name="Hainaut M."/>
            <person name="Lin J."/>
            <person name="Wang M."/>
            <person name="Pangilinan J."/>
            <person name="Lipzen A."/>
            <person name="Lesage-Meessen L."/>
            <person name="Navarro D."/>
            <person name="Riley R."/>
            <person name="Grigoriev I.V."/>
            <person name="Zhou S."/>
            <person name="Raouche S."/>
            <person name="Rosso M.N."/>
        </authorList>
    </citation>
    <scope>NUCLEOTIDE SEQUENCE [LARGE SCALE GENOMIC DNA]</scope>
    <source>
        <strain evidence="1 2">BRFM 1820</strain>
    </source>
</reference>
<name>A0A371CTW6_9APHY</name>
<gene>
    <name evidence="1" type="ORF">OH76DRAFT_1181546</name>
</gene>